<keyword evidence="1" id="KW-0413">Isomerase</keyword>
<dbReference type="EMBL" id="JACHIN010000001">
    <property type="protein sequence ID" value="MBB5075342.1"/>
    <property type="molecule type" value="Genomic_DNA"/>
</dbReference>
<organism evidence="1 2">
    <name type="scientific">Nonomuraea endophytica</name>
    <dbReference type="NCBI Taxonomy" id="714136"/>
    <lineage>
        <taxon>Bacteria</taxon>
        <taxon>Bacillati</taxon>
        <taxon>Actinomycetota</taxon>
        <taxon>Actinomycetes</taxon>
        <taxon>Streptosporangiales</taxon>
        <taxon>Streptosporangiaceae</taxon>
        <taxon>Nonomuraea</taxon>
    </lineage>
</organism>
<dbReference type="Pfam" id="PF07366">
    <property type="entry name" value="SnoaL"/>
    <property type="match status" value="1"/>
</dbReference>
<keyword evidence="2" id="KW-1185">Reference proteome</keyword>
<evidence type="ECO:0000313" key="2">
    <source>
        <dbReference type="Proteomes" id="UP000568380"/>
    </source>
</evidence>
<dbReference type="Gene3D" id="3.10.450.50">
    <property type="match status" value="1"/>
</dbReference>
<name>A0A7W8EEG3_9ACTN</name>
<dbReference type="InterPro" id="IPR032710">
    <property type="entry name" value="NTF2-like_dom_sf"/>
</dbReference>
<accession>A0A7W8EEG3</accession>
<gene>
    <name evidence="1" type="ORF">HNR40_000788</name>
</gene>
<dbReference type="SUPFAM" id="SSF54427">
    <property type="entry name" value="NTF2-like"/>
    <property type="match status" value="1"/>
</dbReference>
<dbReference type="AlphaFoldDB" id="A0A7W8EEG3"/>
<dbReference type="InterPro" id="IPR009959">
    <property type="entry name" value="Cyclase_SnoaL-like"/>
</dbReference>
<dbReference type="GO" id="GO:0030638">
    <property type="term" value="P:polyketide metabolic process"/>
    <property type="evidence" value="ECO:0007669"/>
    <property type="project" value="InterPro"/>
</dbReference>
<reference evidence="1 2" key="1">
    <citation type="submission" date="2020-08" db="EMBL/GenBank/DDBJ databases">
        <title>Genomic Encyclopedia of Type Strains, Phase IV (KMG-IV): sequencing the most valuable type-strain genomes for metagenomic binning, comparative biology and taxonomic classification.</title>
        <authorList>
            <person name="Goeker M."/>
        </authorList>
    </citation>
    <scope>NUCLEOTIDE SEQUENCE [LARGE SCALE GENOMIC DNA]</scope>
    <source>
        <strain evidence="1 2">DSM 45385</strain>
    </source>
</reference>
<proteinExistence type="predicted"/>
<dbReference type="GO" id="GO:0016853">
    <property type="term" value="F:isomerase activity"/>
    <property type="evidence" value="ECO:0007669"/>
    <property type="project" value="UniProtKB-KW"/>
</dbReference>
<protein>
    <submittedName>
        <fullName evidence="1">Ketosteroid isomerase-like protein</fullName>
    </submittedName>
</protein>
<sequence>MAQATNILLGALNASATGDASAIRKFYSPNVIGWSAGEDIASIEDLIAEAVGRSDALSEIQVRAVPVEFPGGPVVAEWTMTALHTGPLKLDDDLQIEPTGRRLELRGAIFAELTDGKIADFRQYWDPADLLEQLGLMDGE</sequence>
<dbReference type="RefSeq" id="WP_184958402.1">
    <property type="nucleotide sequence ID" value="NZ_JACHIN010000001.1"/>
</dbReference>
<comment type="caution">
    <text evidence="1">The sequence shown here is derived from an EMBL/GenBank/DDBJ whole genome shotgun (WGS) entry which is preliminary data.</text>
</comment>
<evidence type="ECO:0000313" key="1">
    <source>
        <dbReference type="EMBL" id="MBB5075342.1"/>
    </source>
</evidence>
<dbReference type="Proteomes" id="UP000568380">
    <property type="component" value="Unassembled WGS sequence"/>
</dbReference>